<dbReference type="InterPro" id="IPR003599">
    <property type="entry name" value="Ig_sub"/>
</dbReference>
<evidence type="ECO:0000256" key="5">
    <source>
        <dbReference type="ARBA" id="ARBA00022989"/>
    </source>
</evidence>
<evidence type="ECO:0000256" key="4">
    <source>
        <dbReference type="ARBA" id="ARBA00022729"/>
    </source>
</evidence>
<accession>A0A8C9W7Z3</accession>
<evidence type="ECO:0000256" key="8">
    <source>
        <dbReference type="ARBA" id="ARBA00023180"/>
    </source>
</evidence>
<dbReference type="Gene3D" id="2.60.40.10">
    <property type="entry name" value="Immunoglobulins"/>
    <property type="match status" value="2"/>
</dbReference>
<dbReference type="PANTHER" id="PTHR24100">
    <property type="entry name" value="BUTYROPHILIN"/>
    <property type="match status" value="1"/>
</dbReference>
<dbReference type="InterPro" id="IPR003877">
    <property type="entry name" value="SPRY_dom"/>
</dbReference>
<evidence type="ECO:0008006" key="15">
    <source>
        <dbReference type="Google" id="ProtNLM"/>
    </source>
</evidence>
<dbReference type="InterPro" id="IPR003879">
    <property type="entry name" value="Butyrophylin_SPRY"/>
</dbReference>
<protein>
    <recommendedName>
        <fullName evidence="15">Butyrophilin subfamily 1 member A1-like</fullName>
    </recommendedName>
</protein>
<keyword evidence="6" id="KW-0472">Membrane</keyword>
<dbReference type="SMART" id="SM00409">
    <property type="entry name" value="IG"/>
    <property type="match status" value="1"/>
</dbReference>
<dbReference type="AlphaFoldDB" id="A0A8C9W7Z3"/>
<dbReference type="InterPro" id="IPR001870">
    <property type="entry name" value="B30.2/SPRY"/>
</dbReference>
<evidence type="ECO:0000256" key="9">
    <source>
        <dbReference type="ARBA" id="ARBA00023319"/>
    </source>
</evidence>
<comment type="subcellular location">
    <subcellularLocation>
        <location evidence="1">Membrane</location>
        <topology evidence="1">Single-pass type I membrane protein</topology>
    </subcellularLocation>
</comment>
<dbReference type="SMART" id="SM00449">
    <property type="entry name" value="SPRY"/>
    <property type="match status" value="1"/>
</dbReference>
<dbReference type="InterPro" id="IPR007110">
    <property type="entry name" value="Ig-like_dom"/>
</dbReference>
<evidence type="ECO:0000256" key="1">
    <source>
        <dbReference type="ARBA" id="ARBA00004479"/>
    </source>
</evidence>
<dbReference type="PROSITE" id="PS50188">
    <property type="entry name" value="B302_SPRY"/>
    <property type="match status" value="1"/>
</dbReference>
<feature type="domain" description="Ig-like" evidence="12">
    <location>
        <begin position="128"/>
        <end position="213"/>
    </location>
</feature>
<keyword evidence="14" id="KW-1185">Reference proteome</keyword>
<sequence>INSQCVCLTVSTLERFEVLGPVQPVVAVAGEDVVLPCYLKPNISAVDLHVEWIRVQIDNPIVHLYRDHEDRNENQVPSYRGRTSLFPEELKKGNTSLKLYDVRSSDDGPYKCFVQSHDLVSVAVGTQPVISNEGYKEGGISLVCESKGWYPQPQVVWMDSEGHSLPAGHTETQRDSMGLFTVRRRVIVQETETNRFTCRVLQQELNEMKETITNIPGELHIFSINKGGGGVVVRWHGGFSQCLLCSGSGAQVLLGEEKDSGRSDTQIAEKFIYSSDVTLDPDTAHPELILSEDRKQASFADTWQDLPDSSKRFKYRSVLGKEGFSSGKHYWEVQVGDKTDWTLGVVRESINRMGYFKLNPNGGLWAISLWNSNDYKAFTDPPVSLPLSVKPQKVGVFVDYEEGQVSFYSVEDMSHIYIFTGYKFTEKLYPYFWLGFRKSAPLTISPVSHTE</sequence>
<dbReference type="GO" id="GO:0001817">
    <property type="term" value="P:regulation of cytokine production"/>
    <property type="evidence" value="ECO:0007669"/>
    <property type="project" value="TreeGrafter"/>
</dbReference>
<feature type="domain" description="B30.2/SPRY" evidence="11">
    <location>
        <begin position="257"/>
        <end position="451"/>
    </location>
</feature>
<comment type="similarity">
    <text evidence="2">Belongs to the immunoglobulin superfamily. BTN/MOG family.</text>
</comment>
<evidence type="ECO:0000313" key="13">
    <source>
        <dbReference type="Ensembl" id="ENSSFOP00015072005.1"/>
    </source>
</evidence>
<dbReference type="FunFam" id="2.60.120.920:FF:000004">
    <property type="entry name" value="Butyrophilin subfamily 1 member A1"/>
    <property type="match status" value="1"/>
</dbReference>
<dbReference type="GeneTree" id="ENSGT00940000158017"/>
<dbReference type="InterPro" id="IPR013783">
    <property type="entry name" value="Ig-like_fold"/>
</dbReference>
<dbReference type="GO" id="GO:0009897">
    <property type="term" value="C:external side of plasma membrane"/>
    <property type="evidence" value="ECO:0007669"/>
    <property type="project" value="TreeGrafter"/>
</dbReference>
<feature type="domain" description="Ig-like" evidence="12">
    <location>
        <begin position="14"/>
        <end position="123"/>
    </location>
</feature>
<proteinExistence type="inferred from homology"/>
<dbReference type="InterPro" id="IPR043136">
    <property type="entry name" value="B30.2/SPRY_sf"/>
</dbReference>
<dbReference type="Pfam" id="PF22705">
    <property type="entry name" value="C2-set_3"/>
    <property type="match status" value="1"/>
</dbReference>
<dbReference type="InterPro" id="IPR050504">
    <property type="entry name" value="IgSF_BTN/MOG"/>
</dbReference>
<dbReference type="SMART" id="SM00589">
    <property type="entry name" value="PRY"/>
    <property type="match status" value="1"/>
</dbReference>
<dbReference type="OrthoDB" id="10055806at2759"/>
<dbReference type="Pfam" id="PF00622">
    <property type="entry name" value="SPRY"/>
    <property type="match status" value="1"/>
</dbReference>
<dbReference type="PANTHER" id="PTHR24100:SF130">
    <property type="entry name" value="BUTYROPHILIN-LIKE PROTEIN 9"/>
    <property type="match status" value="1"/>
</dbReference>
<reference evidence="13 14" key="1">
    <citation type="submission" date="2019-04" db="EMBL/GenBank/DDBJ databases">
        <authorList>
            <consortium name="Wellcome Sanger Institute Data Sharing"/>
        </authorList>
    </citation>
    <scope>NUCLEOTIDE SEQUENCE [LARGE SCALE GENOMIC DNA]</scope>
</reference>
<dbReference type="PROSITE" id="PS50835">
    <property type="entry name" value="IG_LIKE"/>
    <property type="match status" value="2"/>
</dbReference>
<reference evidence="13" key="2">
    <citation type="submission" date="2025-08" db="UniProtKB">
        <authorList>
            <consortium name="Ensembl"/>
        </authorList>
    </citation>
    <scope>IDENTIFICATION</scope>
</reference>
<name>A0A8C9W7Z3_SCLFO</name>
<evidence type="ECO:0000259" key="11">
    <source>
        <dbReference type="PROSITE" id="PS50188"/>
    </source>
</evidence>
<dbReference type="GO" id="GO:0005102">
    <property type="term" value="F:signaling receptor binding"/>
    <property type="evidence" value="ECO:0007669"/>
    <property type="project" value="TreeGrafter"/>
</dbReference>
<evidence type="ECO:0000259" key="12">
    <source>
        <dbReference type="PROSITE" id="PS50835"/>
    </source>
</evidence>
<dbReference type="FunFam" id="2.60.40.10:FF:000088">
    <property type="entry name" value="Butyrophilin subfamily 1 member A1"/>
    <property type="match status" value="1"/>
</dbReference>
<organism evidence="13 14">
    <name type="scientific">Scleropages formosus</name>
    <name type="common">Asian bonytongue</name>
    <name type="synonym">Osteoglossum formosum</name>
    <dbReference type="NCBI Taxonomy" id="113540"/>
    <lineage>
        <taxon>Eukaryota</taxon>
        <taxon>Metazoa</taxon>
        <taxon>Chordata</taxon>
        <taxon>Craniata</taxon>
        <taxon>Vertebrata</taxon>
        <taxon>Euteleostomi</taxon>
        <taxon>Actinopterygii</taxon>
        <taxon>Neopterygii</taxon>
        <taxon>Teleostei</taxon>
        <taxon>Osteoglossocephala</taxon>
        <taxon>Osteoglossomorpha</taxon>
        <taxon>Osteoglossiformes</taxon>
        <taxon>Osteoglossidae</taxon>
        <taxon>Scleropages</taxon>
    </lineage>
</organism>
<dbReference type="InterPro" id="IPR013320">
    <property type="entry name" value="ConA-like_dom_sf"/>
</dbReference>
<comment type="similarity">
    <text evidence="10">Belongs to the SKINT family.</text>
</comment>
<keyword evidence="4" id="KW-0732">Signal</keyword>
<dbReference type="GO" id="GO:0050852">
    <property type="term" value="P:T cell receptor signaling pathway"/>
    <property type="evidence" value="ECO:0007669"/>
    <property type="project" value="TreeGrafter"/>
</dbReference>
<dbReference type="PRINTS" id="PR01407">
    <property type="entry name" value="BUTYPHLNCDUF"/>
</dbReference>
<evidence type="ECO:0000256" key="3">
    <source>
        <dbReference type="ARBA" id="ARBA00022692"/>
    </source>
</evidence>
<dbReference type="Pfam" id="PF07686">
    <property type="entry name" value="V-set"/>
    <property type="match status" value="1"/>
</dbReference>
<dbReference type="GO" id="GO:1903037">
    <property type="term" value="P:regulation of leukocyte cell-cell adhesion"/>
    <property type="evidence" value="ECO:0007669"/>
    <property type="project" value="UniProtKB-ARBA"/>
</dbReference>
<evidence type="ECO:0000256" key="2">
    <source>
        <dbReference type="ARBA" id="ARBA00007591"/>
    </source>
</evidence>
<keyword evidence="8" id="KW-0325">Glycoprotein</keyword>
<dbReference type="Proteomes" id="UP000694397">
    <property type="component" value="Chromosome 11"/>
</dbReference>
<dbReference type="GO" id="GO:0042110">
    <property type="term" value="P:T cell activation"/>
    <property type="evidence" value="ECO:0007669"/>
    <property type="project" value="UniProtKB-ARBA"/>
</dbReference>
<evidence type="ECO:0000256" key="7">
    <source>
        <dbReference type="ARBA" id="ARBA00023157"/>
    </source>
</evidence>
<dbReference type="InterPro" id="IPR036179">
    <property type="entry name" value="Ig-like_dom_sf"/>
</dbReference>
<dbReference type="Ensembl" id="ENSSFOT00015074591.1">
    <property type="protein sequence ID" value="ENSSFOP00015072005.1"/>
    <property type="gene ID" value="ENSSFOG00015025031.1"/>
</dbReference>
<keyword evidence="7" id="KW-1015">Disulfide bond</keyword>
<evidence type="ECO:0000256" key="6">
    <source>
        <dbReference type="ARBA" id="ARBA00023136"/>
    </source>
</evidence>
<dbReference type="SUPFAM" id="SSF48726">
    <property type="entry name" value="Immunoglobulin"/>
    <property type="match status" value="2"/>
</dbReference>
<dbReference type="SUPFAM" id="SSF49899">
    <property type="entry name" value="Concanavalin A-like lectins/glucanases"/>
    <property type="match status" value="1"/>
</dbReference>
<dbReference type="InterPro" id="IPR013106">
    <property type="entry name" value="Ig_V-set"/>
</dbReference>
<keyword evidence="5" id="KW-1133">Transmembrane helix</keyword>
<dbReference type="SMART" id="SM00406">
    <property type="entry name" value="IGv"/>
    <property type="match status" value="1"/>
</dbReference>
<dbReference type="CDD" id="cd13733">
    <property type="entry name" value="SPRY_PRY_C-I_1"/>
    <property type="match status" value="1"/>
</dbReference>
<evidence type="ECO:0000256" key="10">
    <source>
        <dbReference type="ARBA" id="ARBA00038221"/>
    </source>
</evidence>
<keyword evidence="3" id="KW-0812">Transmembrane</keyword>
<dbReference type="GO" id="GO:0050863">
    <property type="term" value="P:regulation of T cell activation"/>
    <property type="evidence" value="ECO:0007669"/>
    <property type="project" value="UniProtKB-ARBA"/>
</dbReference>
<evidence type="ECO:0000313" key="14">
    <source>
        <dbReference type="Proteomes" id="UP000694397"/>
    </source>
</evidence>
<dbReference type="InterPro" id="IPR006574">
    <property type="entry name" value="PRY"/>
</dbReference>
<keyword evidence="9" id="KW-0393">Immunoglobulin domain</keyword>
<reference evidence="13" key="3">
    <citation type="submission" date="2025-09" db="UniProtKB">
        <authorList>
            <consortium name="Ensembl"/>
        </authorList>
    </citation>
    <scope>IDENTIFICATION</scope>
</reference>
<dbReference type="InterPro" id="IPR053896">
    <property type="entry name" value="BTN3A2-like_Ig-C"/>
</dbReference>
<dbReference type="Gene3D" id="2.60.120.920">
    <property type="match status" value="1"/>
</dbReference>
<dbReference type="FunFam" id="2.60.40.10:FF:000142">
    <property type="entry name" value="V-set domain-containing T-cell activation inhibitor 1"/>
    <property type="match status" value="1"/>
</dbReference>
<dbReference type="Pfam" id="PF13765">
    <property type="entry name" value="PRY"/>
    <property type="match status" value="1"/>
</dbReference>